<dbReference type="KEGG" id="tit:Thit_1416"/>
<dbReference type="RefSeq" id="WP_004401463.1">
    <property type="nucleotide sequence ID" value="NC_013921.1"/>
</dbReference>
<dbReference type="EMBL" id="CP001936">
    <property type="protein sequence ID" value="ADD02674.1"/>
    <property type="molecule type" value="Genomic_DNA"/>
</dbReference>
<dbReference type="AlphaFoldDB" id="D3T372"/>
<feature type="transmembrane region" description="Helical" evidence="1">
    <location>
        <begin position="130"/>
        <end position="150"/>
    </location>
</feature>
<feature type="transmembrane region" description="Helical" evidence="1">
    <location>
        <begin position="51"/>
        <end position="76"/>
    </location>
</feature>
<gene>
    <name evidence="2" type="ordered locus">Thit_1416</name>
</gene>
<keyword evidence="1" id="KW-0472">Membrane</keyword>
<dbReference type="HOGENOM" id="CLU_1650233_0_0_9"/>
<feature type="transmembrane region" description="Helical" evidence="1">
    <location>
        <begin position="97"/>
        <end position="118"/>
    </location>
</feature>
<name>D3T372_THEIA</name>
<feature type="transmembrane region" description="Helical" evidence="1">
    <location>
        <begin position="12"/>
        <end position="31"/>
    </location>
</feature>
<keyword evidence="1" id="KW-1133">Transmembrane helix</keyword>
<reference evidence="2" key="1">
    <citation type="submission" date="2010-02" db="EMBL/GenBank/DDBJ databases">
        <title>Complete sequence of Thermoanaerobacter italicus Ab9.</title>
        <authorList>
            <consortium name="US DOE Joint Genome Institute"/>
            <person name="Lucas S."/>
            <person name="Copeland A."/>
            <person name="Lapidus A."/>
            <person name="Cheng J.-F."/>
            <person name="Bruce D."/>
            <person name="Goodwin L."/>
            <person name="Pitluck S."/>
            <person name="Chertkov O."/>
            <person name="Detter J.C."/>
            <person name="Han C."/>
            <person name="Tapia R."/>
            <person name="Land M."/>
            <person name="Hauser L."/>
            <person name="Kyrpides N."/>
            <person name="Mikhailova N."/>
            <person name="Hemme C.L."/>
            <person name="Woyke T."/>
        </authorList>
    </citation>
    <scope>NUCLEOTIDE SEQUENCE [LARGE SCALE GENOMIC DNA]</scope>
    <source>
        <strain evidence="2">Ab9</strain>
    </source>
</reference>
<dbReference type="OrthoDB" id="2991526at2"/>
<evidence type="ECO:0000313" key="2">
    <source>
        <dbReference type="EMBL" id="ADD02674.1"/>
    </source>
</evidence>
<organism evidence="2 3">
    <name type="scientific">Thermoanaerobacter italicus (strain DSM 9252 / Ab9)</name>
    <dbReference type="NCBI Taxonomy" id="580331"/>
    <lineage>
        <taxon>Bacteria</taxon>
        <taxon>Bacillati</taxon>
        <taxon>Bacillota</taxon>
        <taxon>Clostridia</taxon>
        <taxon>Thermoanaerobacterales</taxon>
        <taxon>Thermoanaerobacteraceae</taxon>
        <taxon>Thermoanaerobacter</taxon>
    </lineage>
</organism>
<evidence type="ECO:0000313" key="3">
    <source>
        <dbReference type="Proteomes" id="UP000001552"/>
    </source>
</evidence>
<dbReference type="Proteomes" id="UP000001552">
    <property type="component" value="Chromosome"/>
</dbReference>
<sequence>MKRFIKFLNRHFMLKDFIFSVIVTLLFLYITKEFKYENAIINLFDGIRQQLYGTMTGFFGTLLGFIITGLSILITMSDNKKINVLKRSKYYIQVYKSFIYTSLYLALATVISLIGLVIDKDISPHLFYLYILFWSSIISFISIIRCIWILDRMIQLKIEK</sequence>
<keyword evidence="1" id="KW-0812">Transmembrane</keyword>
<keyword evidence="3" id="KW-1185">Reference proteome</keyword>
<accession>D3T372</accession>
<dbReference type="eggNOG" id="ENOG50332TM">
    <property type="taxonomic scope" value="Bacteria"/>
</dbReference>
<protein>
    <submittedName>
        <fullName evidence="2">Uncharacterized protein</fullName>
    </submittedName>
</protein>
<proteinExistence type="predicted"/>
<evidence type="ECO:0000256" key="1">
    <source>
        <dbReference type="SAM" id="Phobius"/>
    </source>
</evidence>